<feature type="compositionally biased region" description="Low complexity" evidence="1">
    <location>
        <begin position="339"/>
        <end position="378"/>
    </location>
</feature>
<organism evidence="2 3">
    <name type="scientific">Streptoalloteichus tenebrarius (strain ATCC 17920 / DSM 40477 / JCM 4838 / CBS 697.72 / NBRC 16177 / NCIMB 11028 / NRRL B-12390 / A12253. 1 / ISP 5477)</name>
    <name type="common">Streptomyces tenebrarius</name>
    <dbReference type="NCBI Taxonomy" id="1933"/>
    <lineage>
        <taxon>Bacteria</taxon>
        <taxon>Bacillati</taxon>
        <taxon>Actinomycetota</taxon>
        <taxon>Actinomycetes</taxon>
        <taxon>Pseudonocardiales</taxon>
        <taxon>Pseudonocardiaceae</taxon>
        <taxon>Streptoalloteichus</taxon>
    </lineage>
</organism>
<feature type="region of interest" description="Disordered" evidence="1">
    <location>
        <begin position="1"/>
        <end position="27"/>
    </location>
</feature>
<feature type="region of interest" description="Disordered" evidence="1">
    <location>
        <begin position="41"/>
        <end position="73"/>
    </location>
</feature>
<evidence type="ECO:0000256" key="1">
    <source>
        <dbReference type="SAM" id="MobiDB-lite"/>
    </source>
</evidence>
<accession>A0ABT1HYK7</accession>
<feature type="compositionally biased region" description="Basic and acidic residues" evidence="1">
    <location>
        <begin position="51"/>
        <end position="73"/>
    </location>
</feature>
<name>A0ABT1HYK7_STRSD</name>
<feature type="region of interest" description="Disordered" evidence="1">
    <location>
        <begin position="214"/>
        <end position="233"/>
    </location>
</feature>
<keyword evidence="3" id="KW-1185">Reference proteome</keyword>
<reference evidence="2 3" key="1">
    <citation type="submission" date="2022-06" db="EMBL/GenBank/DDBJ databases">
        <title>Genomic Encyclopedia of Archaeal and Bacterial Type Strains, Phase II (KMG-II): from individual species to whole genera.</title>
        <authorList>
            <person name="Goeker M."/>
        </authorList>
    </citation>
    <scope>NUCLEOTIDE SEQUENCE [LARGE SCALE GENOMIC DNA]</scope>
    <source>
        <strain evidence="2 3">DSM 40477</strain>
    </source>
</reference>
<feature type="compositionally biased region" description="Low complexity" evidence="1">
    <location>
        <begin position="218"/>
        <end position="233"/>
    </location>
</feature>
<feature type="compositionally biased region" description="Gly residues" evidence="1">
    <location>
        <begin position="379"/>
        <end position="406"/>
    </location>
</feature>
<evidence type="ECO:0000313" key="2">
    <source>
        <dbReference type="EMBL" id="MCP2260612.1"/>
    </source>
</evidence>
<sequence>MGGDGVASQWLSSRRPTPGHVSHVRFVGEDGRTGRPWRVACALGDGPGSRGKTEEMAEPEKRQETDTTDEERKPRLEIKLTQVAGGALAAVTAAVLGARLGVAGTVLGAGVASVVTTVGSALYQHSLERTRETVKVVATKLPIGGGSGEAERTAVGAPLETTRWGDGHDRTTTWVGRPMTHDDATQIVRPVGSTAVQPAVGAGQGEETTRIIRRPEPAGEAGAAGSTGTRAGRQGWQEWLRQRWTRVAAVSALGFVLGMLVVTGVEWVRGEPLSGGGSGSTVGEILRGGPAPQMRPEPEQEAPVPTGHERPTGDGGQQRPTGGATSEAPVPSTSRQPGTSASEAPPTTSAPKPSPSQQPEKPQPTTRPQQPTGTPNPGTGTGGTGGGTGTGAGTGAGSGSGQGTDTGVGQRQTPVPGVERQG</sequence>
<protein>
    <submittedName>
        <fullName evidence="2">Uncharacterized protein</fullName>
    </submittedName>
</protein>
<dbReference type="Proteomes" id="UP001205311">
    <property type="component" value="Unassembled WGS sequence"/>
</dbReference>
<comment type="caution">
    <text evidence="2">The sequence shown here is derived from an EMBL/GenBank/DDBJ whole genome shotgun (WGS) entry which is preliminary data.</text>
</comment>
<dbReference type="EMBL" id="JAMTCP010000029">
    <property type="protein sequence ID" value="MCP2260612.1"/>
    <property type="molecule type" value="Genomic_DNA"/>
</dbReference>
<gene>
    <name evidence="2" type="ORF">LX15_004331</name>
</gene>
<proteinExistence type="predicted"/>
<evidence type="ECO:0000313" key="3">
    <source>
        <dbReference type="Proteomes" id="UP001205311"/>
    </source>
</evidence>
<feature type="region of interest" description="Disordered" evidence="1">
    <location>
        <begin position="271"/>
        <end position="422"/>
    </location>
</feature>